<dbReference type="InterPro" id="IPR032466">
    <property type="entry name" value="Metal_Hydrolase"/>
</dbReference>
<sequence length="370" mass="40750">MLIADAHLDLAWNALTFERDLQLPVHVIRQIEAPMTGKSRAMNTVALPDMRRGRVFLSVATLLARASGRPSPGIEYSSVAQAHAVVKGQMAYYRALERQGVVRVIETAAQLDEHVAEWLTWESTPPPAGEGTGVREMPPLGFVISMEGADPITTPDELAHWRELGLRLLGPAHYGPNRYAGGTGTALGITEGIGPALLREMRRLGIALDCTHLSDEAFWEAVRLYDGPLLASHQNCRAIASLQRQFTDEQIKLVIERGGVLGASFDIVMVRDGWQWAAMNNLTAPNPVMMREVVNHIDHVCELAGNADHVGIGSDLDGGFGREQSPRDLDTIADLQKLAGLLAERGYSHDDIEKIMFRNWVRFLRMVLAQ</sequence>
<reference evidence="1 2" key="1">
    <citation type="submission" date="2017-11" db="EMBL/GenBank/DDBJ databases">
        <title>Evolution of Phototrophy in the Chloroflexi Phylum Driven by Horizontal Gene Transfer.</title>
        <authorList>
            <person name="Ward L.M."/>
            <person name="Hemp J."/>
            <person name="Shih P.M."/>
            <person name="Mcglynn S.E."/>
            <person name="Fischer W."/>
        </authorList>
    </citation>
    <scope>NUCLEOTIDE SEQUENCE [LARGE SCALE GENOMIC DNA]</scope>
    <source>
        <strain evidence="1">JP3_7</strain>
    </source>
</reference>
<dbReference type="GO" id="GO:0070573">
    <property type="term" value="F:metallodipeptidase activity"/>
    <property type="evidence" value="ECO:0007669"/>
    <property type="project" value="InterPro"/>
</dbReference>
<accession>A0A2M8QFP1</accession>
<name>A0A2M8QFP1_9CHLR</name>
<comment type="caution">
    <text evidence="1">The sequence shown here is derived from an EMBL/GenBank/DDBJ whole genome shotgun (WGS) entry which is preliminary data.</text>
</comment>
<dbReference type="Gene3D" id="3.20.20.140">
    <property type="entry name" value="Metal-dependent hydrolases"/>
    <property type="match status" value="1"/>
</dbReference>
<dbReference type="PROSITE" id="PS51365">
    <property type="entry name" value="RENAL_DIPEPTIDASE_2"/>
    <property type="match status" value="1"/>
</dbReference>
<organism evidence="1 2">
    <name type="scientific">Candidatus Thermofonsia Clade 3 bacterium</name>
    <dbReference type="NCBI Taxonomy" id="2364212"/>
    <lineage>
        <taxon>Bacteria</taxon>
        <taxon>Bacillati</taxon>
        <taxon>Chloroflexota</taxon>
        <taxon>Candidatus Thermofontia</taxon>
        <taxon>Candidatus Thermofonsia Clade 3</taxon>
    </lineage>
</organism>
<evidence type="ECO:0000313" key="1">
    <source>
        <dbReference type="EMBL" id="PJF48626.1"/>
    </source>
</evidence>
<dbReference type="Pfam" id="PF01244">
    <property type="entry name" value="Peptidase_M19"/>
    <property type="match status" value="1"/>
</dbReference>
<dbReference type="PANTHER" id="PTHR10443">
    <property type="entry name" value="MICROSOMAL DIPEPTIDASE"/>
    <property type="match status" value="1"/>
</dbReference>
<proteinExistence type="predicted"/>
<dbReference type="GO" id="GO:0006508">
    <property type="term" value="P:proteolysis"/>
    <property type="evidence" value="ECO:0007669"/>
    <property type="project" value="InterPro"/>
</dbReference>
<dbReference type="PANTHER" id="PTHR10443:SF12">
    <property type="entry name" value="DIPEPTIDASE"/>
    <property type="match status" value="1"/>
</dbReference>
<gene>
    <name evidence="1" type="ORF">CUN48_02730</name>
</gene>
<dbReference type="EMBL" id="PGTN01000010">
    <property type="protein sequence ID" value="PJF48626.1"/>
    <property type="molecule type" value="Genomic_DNA"/>
</dbReference>
<protein>
    <submittedName>
        <fullName evidence="1">Peptidase M19</fullName>
    </submittedName>
</protein>
<dbReference type="Proteomes" id="UP000230790">
    <property type="component" value="Unassembled WGS sequence"/>
</dbReference>
<dbReference type="AlphaFoldDB" id="A0A2M8QFP1"/>
<dbReference type="InterPro" id="IPR008257">
    <property type="entry name" value="Pept_M19"/>
</dbReference>
<dbReference type="SUPFAM" id="SSF51556">
    <property type="entry name" value="Metallo-dependent hydrolases"/>
    <property type="match status" value="1"/>
</dbReference>
<evidence type="ECO:0000313" key="2">
    <source>
        <dbReference type="Proteomes" id="UP000230790"/>
    </source>
</evidence>